<dbReference type="PANTHER" id="PTHR47165">
    <property type="entry name" value="OS03G0429900 PROTEIN"/>
    <property type="match status" value="1"/>
</dbReference>
<dbReference type="CDD" id="cd04480">
    <property type="entry name" value="RPA1_DBD_A_like"/>
    <property type="match status" value="1"/>
</dbReference>
<keyword evidence="3" id="KW-1185">Reference proteome</keyword>
<dbReference type="PANTHER" id="PTHR47165:SF4">
    <property type="entry name" value="OS03G0429900 PROTEIN"/>
    <property type="match status" value="1"/>
</dbReference>
<dbReference type="OrthoDB" id="1914402at2759"/>
<evidence type="ECO:0000313" key="3">
    <source>
        <dbReference type="Proteomes" id="UP000242715"/>
    </source>
</evidence>
<protein>
    <recommendedName>
        <fullName evidence="1">Replication protein A 70 kDa DNA-binding subunit B/D first OB fold domain-containing protein</fullName>
    </recommendedName>
</protein>
<dbReference type="AlphaFoldDB" id="A0A2Z6LJC4"/>
<reference evidence="3" key="1">
    <citation type="journal article" date="2017" name="Front. Plant Sci.">
        <title>Climate Clever Clovers: New Paradigm to Reduce the Environmental Footprint of Ruminants by Breeding Low Methanogenic Forages Utilizing Haplotype Variation.</title>
        <authorList>
            <person name="Kaur P."/>
            <person name="Appels R."/>
            <person name="Bayer P.E."/>
            <person name="Keeble-Gagnere G."/>
            <person name="Wang J."/>
            <person name="Hirakawa H."/>
            <person name="Shirasawa K."/>
            <person name="Vercoe P."/>
            <person name="Stefanova K."/>
            <person name="Durmic Z."/>
            <person name="Nichols P."/>
            <person name="Revell C."/>
            <person name="Isobe S.N."/>
            <person name="Edwards D."/>
            <person name="Erskine W."/>
        </authorList>
    </citation>
    <scope>NUCLEOTIDE SEQUENCE [LARGE SCALE GENOMIC DNA]</scope>
    <source>
        <strain evidence="3">cv. Daliak</strain>
    </source>
</reference>
<dbReference type="Pfam" id="PF02721">
    <property type="entry name" value="DUF223"/>
    <property type="match status" value="1"/>
</dbReference>
<evidence type="ECO:0000259" key="1">
    <source>
        <dbReference type="Pfam" id="PF02721"/>
    </source>
</evidence>
<dbReference type="EMBL" id="DF973172">
    <property type="protein sequence ID" value="GAU17550.1"/>
    <property type="molecule type" value="Genomic_DNA"/>
</dbReference>
<dbReference type="SUPFAM" id="SSF50249">
    <property type="entry name" value="Nucleic acid-binding proteins"/>
    <property type="match status" value="1"/>
</dbReference>
<organism evidence="2 3">
    <name type="scientific">Trifolium subterraneum</name>
    <name type="common">Subterranean clover</name>
    <dbReference type="NCBI Taxonomy" id="3900"/>
    <lineage>
        <taxon>Eukaryota</taxon>
        <taxon>Viridiplantae</taxon>
        <taxon>Streptophyta</taxon>
        <taxon>Embryophyta</taxon>
        <taxon>Tracheophyta</taxon>
        <taxon>Spermatophyta</taxon>
        <taxon>Magnoliopsida</taxon>
        <taxon>eudicotyledons</taxon>
        <taxon>Gunneridae</taxon>
        <taxon>Pentapetalae</taxon>
        <taxon>rosids</taxon>
        <taxon>fabids</taxon>
        <taxon>Fabales</taxon>
        <taxon>Fabaceae</taxon>
        <taxon>Papilionoideae</taxon>
        <taxon>50 kb inversion clade</taxon>
        <taxon>NPAAA clade</taxon>
        <taxon>Hologalegina</taxon>
        <taxon>IRL clade</taxon>
        <taxon>Trifolieae</taxon>
        <taxon>Trifolium</taxon>
    </lineage>
</organism>
<name>A0A2Z6LJC4_TRISU</name>
<proteinExistence type="predicted"/>
<dbReference type="Proteomes" id="UP000242715">
    <property type="component" value="Unassembled WGS sequence"/>
</dbReference>
<gene>
    <name evidence="2" type="ORF">TSUD_340940</name>
</gene>
<dbReference type="Gene3D" id="2.40.50.140">
    <property type="entry name" value="Nucleic acid-binding proteins"/>
    <property type="match status" value="1"/>
</dbReference>
<sequence>MVYNQKAKVYVKFNDIADIDAGKEDLRIKARVIRMWKVPAFSNPSEFSSLEVILVDEKCGKIHATVGRQLIYMFEGKLEESKVYEIYGFSIFPQTGFYRPTLHPYKLLFQLKIKVRPSESSAIPEFGKTLGCSSVNNQTPVQAESWEPPPLNVTKINVDAGCFKDGFTCWGLVVFVCWNEVCIGTT</sequence>
<feature type="domain" description="Replication protein A 70 kDa DNA-binding subunit B/D first OB fold" evidence="1">
    <location>
        <begin position="12"/>
        <end position="117"/>
    </location>
</feature>
<dbReference type="InterPro" id="IPR003871">
    <property type="entry name" value="RFA1B/D_OB_1st"/>
</dbReference>
<accession>A0A2Z6LJC4</accession>
<dbReference type="InterPro" id="IPR012340">
    <property type="entry name" value="NA-bd_OB-fold"/>
</dbReference>
<evidence type="ECO:0000313" key="2">
    <source>
        <dbReference type="EMBL" id="GAU17550.1"/>
    </source>
</evidence>